<dbReference type="PANTHER" id="PTHR43397">
    <property type="entry name" value="ERGOTHIONEINE BIOSYNTHESIS PROTEIN 1"/>
    <property type="match status" value="1"/>
</dbReference>
<protein>
    <submittedName>
        <fullName evidence="4">L-histidine N(Alpha)-methyltransferase</fullName>
        <ecNumber evidence="4">2.1.1.44</ecNumber>
    </submittedName>
</protein>
<dbReference type="InterPro" id="IPR035094">
    <property type="entry name" value="EgtD"/>
</dbReference>
<evidence type="ECO:0000313" key="4">
    <source>
        <dbReference type="EMBL" id="MYM00362.1"/>
    </source>
</evidence>
<organism evidence="4 5">
    <name type="scientific">Novosphingobium silvae</name>
    <dbReference type="NCBI Taxonomy" id="2692619"/>
    <lineage>
        <taxon>Bacteria</taxon>
        <taxon>Pseudomonadati</taxon>
        <taxon>Pseudomonadota</taxon>
        <taxon>Alphaproteobacteria</taxon>
        <taxon>Sphingomonadales</taxon>
        <taxon>Sphingomonadaceae</taxon>
        <taxon>Novosphingobium</taxon>
    </lineage>
</organism>
<evidence type="ECO:0000259" key="3">
    <source>
        <dbReference type="Pfam" id="PF10017"/>
    </source>
</evidence>
<dbReference type="AlphaFoldDB" id="A0A7X4GKI6"/>
<reference evidence="4 5" key="1">
    <citation type="submission" date="2019-12" db="EMBL/GenBank/DDBJ databases">
        <authorList>
            <person name="Feng G."/>
            <person name="Zhu H."/>
        </authorList>
    </citation>
    <scope>NUCLEOTIDE SEQUENCE [LARGE SCALE GENOMIC DNA]</scope>
    <source>
        <strain evidence="4 5">FGD1</strain>
    </source>
</reference>
<dbReference type="PANTHER" id="PTHR43397:SF1">
    <property type="entry name" value="ERGOTHIONEINE BIOSYNTHESIS PROTEIN 1"/>
    <property type="match status" value="1"/>
</dbReference>
<dbReference type="PIRSF" id="PIRSF018005">
    <property type="entry name" value="UCP018005"/>
    <property type="match status" value="1"/>
</dbReference>
<dbReference type="InterPro" id="IPR051128">
    <property type="entry name" value="EgtD_Methyltrsf_superfamily"/>
</dbReference>
<keyword evidence="5" id="KW-1185">Reference proteome</keyword>
<proteinExistence type="predicted"/>
<dbReference type="GO" id="GO:0032259">
    <property type="term" value="P:methylation"/>
    <property type="evidence" value="ECO:0007669"/>
    <property type="project" value="UniProtKB-KW"/>
</dbReference>
<comment type="caution">
    <text evidence="4">The sequence shown here is derived from an EMBL/GenBank/DDBJ whole genome shotgun (WGS) entry which is preliminary data.</text>
</comment>
<keyword evidence="2 4" id="KW-0808">Transferase</keyword>
<evidence type="ECO:0000313" key="5">
    <source>
        <dbReference type="Proteomes" id="UP000465810"/>
    </source>
</evidence>
<dbReference type="GO" id="GO:0052706">
    <property type="term" value="F:L-histidine N(alpha)-methyltransferase activity"/>
    <property type="evidence" value="ECO:0007669"/>
    <property type="project" value="UniProtKB-EC"/>
</dbReference>
<dbReference type="NCBIfam" id="TIGR03438">
    <property type="entry name" value="egtD_ergothio"/>
    <property type="match status" value="1"/>
</dbReference>
<evidence type="ECO:0000256" key="1">
    <source>
        <dbReference type="ARBA" id="ARBA00022603"/>
    </source>
</evidence>
<dbReference type="InterPro" id="IPR029063">
    <property type="entry name" value="SAM-dependent_MTases_sf"/>
</dbReference>
<evidence type="ECO:0000256" key="2">
    <source>
        <dbReference type="ARBA" id="ARBA00022679"/>
    </source>
</evidence>
<dbReference type="SUPFAM" id="SSF53335">
    <property type="entry name" value="S-adenosyl-L-methionine-dependent methyltransferases"/>
    <property type="match status" value="1"/>
</dbReference>
<dbReference type="Pfam" id="PF10017">
    <property type="entry name" value="Methyltransf_33"/>
    <property type="match status" value="1"/>
</dbReference>
<dbReference type="InterPro" id="IPR019257">
    <property type="entry name" value="MeTrfase_dom"/>
</dbReference>
<dbReference type="Gene3D" id="3.40.50.150">
    <property type="entry name" value="Vaccinia Virus protein VP39"/>
    <property type="match status" value="1"/>
</dbReference>
<dbReference type="EMBL" id="WVTD01000046">
    <property type="protein sequence ID" value="MYM00362.1"/>
    <property type="molecule type" value="Genomic_DNA"/>
</dbReference>
<sequence length="349" mass="38115">MLLTPSRRQDTPAQSEAQLQANAAAAPAGSDPAFLADVLRGLSQAEKAIPARWFYDMRGSQLFEAITQVPEYYPTRTETALLEAHCAEVAERVGTDATVVEFGSGSSIKTRILLKAMPRATYVPIDICGEFLEEACESLQAQFPHLRIVPVEANFLEPVNLPLQRGSAGAGETVLGFFPGSTIGNMTAAASVDLLRSMRDTLGAAGGGHAYLLIGIDRVKDPARLVAAYDDAQGVTALFNLNLLQRINRELGGTIPVSEFRHVARWNEHASRIEMHLEARRTVRFEVAGQAFHMDGGETIHTENCHKYRPREMRLLLAAAGWGELQHWTDPAGDFSLVLARADAERQTP</sequence>
<dbReference type="RefSeq" id="WP_160987596.1">
    <property type="nucleotide sequence ID" value="NZ_WVTD01000046.1"/>
</dbReference>
<name>A0A7X4GKI6_9SPHN</name>
<dbReference type="InterPro" id="IPR017804">
    <property type="entry name" value="MeTrfase_EgtD-like"/>
</dbReference>
<gene>
    <name evidence="4" type="primary">egtD</name>
    <name evidence="4" type="ORF">GR702_21740</name>
</gene>
<feature type="domain" description="Histidine-specific methyltransferase SAM-dependent" evidence="3">
    <location>
        <begin position="36"/>
        <end position="341"/>
    </location>
</feature>
<dbReference type="Proteomes" id="UP000465810">
    <property type="component" value="Unassembled WGS sequence"/>
</dbReference>
<keyword evidence="1 4" id="KW-0489">Methyltransferase</keyword>
<dbReference type="EC" id="2.1.1.44" evidence="4"/>
<accession>A0A7X4GKI6</accession>